<feature type="region of interest" description="Disordered" evidence="1">
    <location>
        <begin position="57"/>
        <end position="186"/>
    </location>
</feature>
<dbReference type="AlphaFoldDB" id="A0A7G3AQE1"/>
<feature type="compositionally biased region" description="Basic and acidic residues" evidence="1">
    <location>
        <begin position="125"/>
        <end position="143"/>
    </location>
</feature>
<sequence length="497" mass="54600">MSQSTAKATGRRTPQTKGKQVPAAAAAAAAPVDGSMVVSINMMDRGTVEEYLEAPKVVVASPKDTKKHHHEEFRDKTNGGTTKEEQKASSTESHQNGSSTSEKKGENGVNGGEKAAAPEVTNGEGKIRESPRQKAQKENEKKAAAQMEQNETKKLEAEKKIIDQKSEQQQKSPEQKAEKKSDKVELNASTVSTASLAKEKELKGFHEDGSEAVSIVLKKDDVGGSGAATFDSPRPNKTPGKGLKAGTTPNRARISPFRKSERLQNVSTAVNLSTVSEQSNEVAQSPNVDQSFGSLRHISGRRSFTNRPVREYTFQNFQRESYRKLPDGYDDSISSVNATVGSDLHNDSFRTPIVASVKGRKRELTPQDSDDDIRIVDKTPGKSKRPRLDLSAFLGFMASPVTLLRNKFQKANIQSSTPNQSFSVEELDKEATNGEKEKEMDVSDPKDKSMEEDELKKSIDMGQDVLLTDDMELLKEKHEDAEMKTTSLQVRRVCNVM</sequence>
<evidence type="ECO:0000313" key="2">
    <source>
        <dbReference type="EMBL" id="MBC1176191.1"/>
    </source>
</evidence>
<feature type="compositionally biased region" description="Basic and acidic residues" evidence="1">
    <location>
        <begin position="150"/>
        <end position="185"/>
    </location>
</feature>
<organism evidence="2">
    <name type="scientific">Lutzomyia longipalpis</name>
    <name type="common">Sand fly</name>
    <dbReference type="NCBI Taxonomy" id="7200"/>
    <lineage>
        <taxon>Eukaryota</taxon>
        <taxon>Metazoa</taxon>
        <taxon>Ecdysozoa</taxon>
        <taxon>Arthropoda</taxon>
        <taxon>Hexapoda</taxon>
        <taxon>Insecta</taxon>
        <taxon>Pterygota</taxon>
        <taxon>Neoptera</taxon>
        <taxon>Endopterygota</taxon>
        <taxon>Diptera</taxon>
        <taxon>Nematocera</taxon>
        <taxon>Psychodoidea</taxon>
        <taxon>Psychodidae</taxon>
        <taxon>Lutzomyia</taxon>
        <taxon>Lutzomyia</taxon>
    </lineage>
</organism>
<proteinExistence type="predicted"/>
<name>A0A7G3AQE1_LUTLO</name>
<accession>A0A7G3AQE1</accession>
<dbReference type="VEuPathDB" id="VectorBase:LLONM1_004265"/>
<dbReference type="EMBL" id="GITU01007488">
    <property type="protein sequence ID" value="MBC1176191.1"/>
    <property type="molecule type" value="Transcribed_RNA"/>
</dbReference>
<evidence type="ECO:0000256" key="1">
    <source>
        <dbReference type="SAM" id="MobiDB-lite"/>
    </source>
</evidence>
<protein>
    <submittedName>
        <fullName evidence="2">Proteinral transcriptional corepressor trfa</fullName>
    </submittedName>
</protein>
<reference evidence="2" key="1">
    <citation type="journal article" date="2020" name="BMC">
        <title>Leishmania infection induces a limited differential gene expression in the sand fly midgut.</title>
        <authorList>
            <person name="Coutinho-Abreu I.V."/>
            <person name="Serafim T.D."/>
            <person name="Meneses C."/>
            <person name="Kamhawi S."/>
            <person name="Oliveira F."/>
            <person name="Valenzuela J.G."/>
        </authorList>
    </citation>
    <scope>NUCLEOTIDE SEQUENCE</scope>
    <source>
        <strain evidence="2">Jacobina</strain>
        <tissue evidence="2">Midgut</tissue>
    </source>
</reference>
<feature type="compositionally biased region" description="Polar residues" evidence="1">
    <location>
        <begin position="88"/>
        <end position="100"/>
    </location>
</feature>
<feature type="compositionally biased region" description="Polar residues" evidence="1">
    <location>
        <begin position="1"/>
        <end position="18"/>
    </location>
</feature>
<feature type="compositionally biased region" description="Basic and acidic residues" evidence="1">
    <location>
        <begin position="429"/>
        <end position="459"/>
    </location>
</feature>
<feature type="region of interest" description="Disordered" evidence="1">
    <location>
        <begin position="1"/>
        <end position="36"/>
    </location>
</feature>
<feature type="region of interest" description="Disordered" evidence="1">
    <location>
        <begin position="224"/>
        <end position="253"/>
    </location>
</feature>
<feature type="compositionally biased region" description="Basic and acidic residues" evidence="1">
    <location>
        <begin position="70"/>
        <end position="87"/>
    </location>
</feature>
<feature type="region of interest" description="Disordered" evidence="1">
    <location>
        <begin position="414"/>
        <end position="462"/>
    </location>
</feature>
<feature type="compositionally biased region" description="Polar residues" evidence="1">
    <location>
        <begin position="414"/>
        <end position="423"/>
    </location>
</feature>